<dbReference type="KEGG" id="dpt:Deipr_0898"/>
<gene>
    <name evidence="2" type="ordered locus">Deipr_0898</name>
</gene>
<feature type="domain" description="Glyoxalase-like" evidence="1">
    <location>
        <begin position="12"/>
        <end position="181"/>
    </location>
</feature>
<evidence type="ECO:0000313" key="3">
    <source>
        <dbReference type="Proteomes" id="UP000007718"/>
    </source>
</evidence>
<dbReference type="RefSeq" id="WP_013614663.1">
    <property type="nucleotide sequence ID" value="NC_015161.1"/>
</dbReference>
<reference evidence="2 3" key="2">
    <citation type="journal article" date="2012" name="Stand. Genomic Sci.">
        <title>Complete genome sequence of the orange-red pigmented, radioresistant Deinococcus proteolyticus type strain (MRP(T)).</title>
        <authorList>
            <person name="Copeland A."/>
            <person name="Zeytun A."/>
            <person name="Yassawong M."/>
            <person name="Nolan M."/>
            <person name="Lucas S."/>
            <person name="Hammon N."/>
            <person name="Deshpande S."/>
            <person name="Cheng J.F."/>
            <person name="Han C."/>
            <person name="Tapia R."/>
            <person name="Goodwin L.A."/>
            <person name="Pitluck S."/>
            <person name="Mavromatis K."/>
            <person name="Liolios K."/>
            <person name="Pagani I."/>
            <person name="Ivanova N."/>
            <person name="Mikhailova N."/>
            <person name="Pati A."/>
            <person name="Chen A."/>
            <person name="Palaniappan K."/>
            <person name="Land M."/>
            <person name="Hauser L."/>
            <person name="Jeffries C.D."/>
            <person name="Brambilla E.M."/>
            <person name="Rohde M."/>
            <person name="Sikorski J."/>
            <person name="Pukall R."/>
            <person name="Goker M."/>
            <person name="Detter J.C."/>
            <person name="Woyke T."/>
            <person name="Bristow J."/>
            <person name="Eisen J.A."/>
            <person name="Markowitz V."/>
            <person name="Hugenholtz P."/>
            <person name="Kyrpides N.C."/>
            <person name="Klenk H.P."/>
            <person name="Lapidus A."/>
        </authorList>
    </citation>
    <scope>NUCLEOTIDE SEQUENCE [LARGE SCALE GENOMIC DNA]</scope>
    <source>
        <strain evidence="3">ATCC 35074 / DSM 20540 / JCM 6276 / NBRC 101906 / NCIMB 13154 / VKM Ac-1939 / CCM 2703 / MRP</strain>
    </source>
</reference>
<dbReference type="eggNOG" id="COG0346">
    <property type="taxonomic scope" value="Bacteria"/>
</dbReference>
<organism evidence="2 3">
    <name type="scientific">Deinococcus proteolyticus (strain ATCC 35074 / DSM 20540 / JCM 6276 / NBRC 101906 / NCIMB 13154 / VKM Ac-1939 / CCM 2703 / MRP)</name>
    <dbReference type="NCBI Taxonomy" id="693977"/>
    <lineage>
        <taxon>Bacteria</taxon>
        <taxon>Thermotogati</taxon>
        <taxon>Deinococcota</taxon>
        <taxon>Deinococci</taxon>
        <taxon>Deinococcales</taxon>
        <taxon>Deinococcaceae</taxon>
        <taxon>Deinococcus</taxon>
    </lineage>
</organism>
<dbReference type="Proteomes" id="UP000007718">
    <property type="component" value="Chromosome"/>
</dbReference>
<evidence type="ECO:0000259" key="1">
    <source>
        <dbReference type="Pfam" id="PF13468"/>
    </source>
</evidence>
<dbReference type="AlphaFoldDB" id="F0RMK4"/>
<accession>F0RMK4</accession>
<sequence>MSTLPPPTSWTLDHLVFAAHDLSSGQAWLETKLGVHLQPGGQHPRFGTHNRLLGLSLPGAGKCYLEVIAVDPAAPAPAGPRWFELDTPAMQARLAERPRLIHWVAAVPTLTGHPLALPLERGAARWQLTAPPDGSLPGGGAEPSLIAWETPSPSTTLPPSGVTLRALELLGPQPQRLQHWTGSLQGVNITAQWADIPQLRATFQTPHGPLTLS</sequence>
<proteinExistence type="predicted"/>
<name>F0RMK4_DEIPM</name>
<protein>
    <recommendedName>
        <fullName evidence="1">Glyoxalase-like domain-containing protein</fullName>
    </recommendedName>
</protein>
<dbReference type="InterPro" id="IPR025870">
    <property type="entry name" value="Glyoxalase-like_dom"/>
</dbReference>
<dbReference type="EMBL" id="CP002536">
    <property type="protein sequence ID" value="ADY26054.1"/>
    <property type="molecule type" value="Genomic_DNA"/>
</dbReference>
<reference evidence="3" key="1">
    <citation type="submission" date="2011-02" db="EMBL/GenBank/DDBJ databases">
        <title>The complete sequence of chromosome of Deinococcus proteolyticus DSM 20540.</title>
        <authorList>
            <consortium name="US DOE Joint Genome Institute (JGI-PGF)"/>
            <person name="Lucas S."/>
            <person name="Copeland A."/>
            <person name="Lapidus A."/>
            <person name="Bruce D."/>
            <person name="Goodwin L."/>
            <person name="Pitluck S."/>
            <person name="Kyrpides N."/>
            <person name="Mavromatis K."/>
            <person name="Pagani I."/>
            <person name="Ivanova N."/>
            <person name="Ovchinnikova G."/>
            <person name="Zeytun A."/>
            <person name="Detter J.C."/>
            <person name="Han C."/>
            <person name="Land M."/>
            <person name="Hauser L."/>
            <person name="Markowitz V."/>
            <person name="Cheng J.-F."/>
            <person name="Hugenholtz P."/>
            <person name="Woyke T."/>
            <person name="Wu D."/>
            <person name="Pukall R."/>
            <person name="Steenblock K."/>
            <person name="Brambilla E."/>
            <person name="Klenk H.-P."/>
            <person name="Eisen J.A."/>
        </authorList>
    </citation>
    <scope>NUCLEOTIDE SEQUENCE [LARGE SCALE GENOMIC DNA]</scope>
    <source>
        <strain evidence="3">ATCC 35074 / DSM 20540 / JCM 6276 / NBRC 101906 / NCIMB 13154 / VKM Ac-1939 / CCM 2703 / MRP</strain>
    </source>
</reference>
<dbReference type="HOGENOM" id="CLU_083550_0_0_0"/>
<dbReference type="OrthoDB" id="9111355at2"/>
<dbReference type="Gene3D" id="3.10.180.10">
    <property type="entry name" value="2,3-Dihydroxybiphenyl 1,2-Dioxygenase, domain 1"/>
    <property type="match status" value="1"/>
</dbReference>
<keyword evidence="3" id="KW-1185">Reference proteome</keyword>
<dbReference type="InterPro" id="IPR029068">
    <property type="entry name" value="Glyas_Bleomycin-R_OHBP_Dase"/>
</dbReference>
<evidence type="ECO:0000313" key="2">
    <source>
        <dbReference type="EMBL" id="ADY26054.1"/>
    </source>
</evidence>
<dbReference type="Pfam" id="PF13468">
    <property type="entry name" value="Glyoxalase_3"/>
    <property type="match status" value="1"/>
</dbReference>
<dbReference type="STRING" id="693977.Deipr_0898"/>